<reference evidence="4" key="1">
    <citation type="submission" date="2024-04" db="EMBL/GenBank/DDBJ databases">
        <authorList>
            <person name="Shaw F."/>
            <person name="Minotto A."/>
        </authorList>
    </citation>
    <scope>NUCLEOTIDE SEQUENCE [LARGE SCALE GENOMIC DNA]</scope>
</reference>
<feature type="transmembrane region" description="Helical" evidence="2">
    <location>
        <begin position="62"/>
        <end position="80"/>
    </location>
</feature>
<keyword evidence="4" id="KW-1185">Reference proteome</keyword>
<protein>
    <submittedName>
        <fullName evidence="3">Uncharacterized protein</fullName>
    </submittedName>
</protein>
<evidence type="ECO:0000313" key="3">
    <source>
        <dbReference type="EMBL" id="CAL1708131.1"/>
    </source>
</evidence>
<gene>
    <name evidence="3" type="ORF">GFSPODELE1_LOCUS6705</name>
</gene>
<keyword evidence="2" id="KW-0472">Membrane</keyword>
<proteinExistence type="predicted"/>
<feature type="transmembrane region" description="Helical" evidence="2">
    <location>
        <begin position="190"/>
        <end position="208"/>
    </location>
</feature>
<evidence type="ECO:0000256" key="1">
    <source>
        <dbReference type="SAM" id="MobiDB-lite"/>
    </source>
</evidence>
<feature type="transmembrane region" description="Helical" evidence="2">
    <location>
        <begin position="92"/>
        <end position="113"/>
    </location>
</feature>
<sequence length="312" mass="34229">MGAWLWDWMMSVVDEIRMLRKGRLAFPDVVYVVSRISSGVLVTASFFFAASPIRDCQTMLTVSGWFGAIAIPSNALLFFLRAKGVFYHSRVFSAILFVLWMSTLTSFITPLRATAVHIDPTLYCIVTGFDKKITIGFLAVGIFDTIVFISISINLSSYSSAETWKGRMFTLFSGKNMGHLSRALLQSGQAYYLATVGLNIFAIILLHTSQVSPTYRALASVPNIALQNAMACRVFRLLKLGVIPDPSSFPEVISQSVRFAPQSGTSRSVSTGQQQSMEHGADALNIRMSSSSSSKATTRSVPRCVPDNQSMV</sequence>
<feature type="transmembrane region" description="Helical" evidence="2">
    <location>
        <begin position="29"/>
        <end position="50"/>
    </location>
</feature>
<keyword evidence="2" id="KW-0812">Transmembrane</keyword>
<dbReference type="Proteomes" id="UP001497453">
    <property type="component" value="Chromosome 4"/>
</dbReference>
<accession>A0ABP1DJZ2</accession>
<evidence type="ECO:0000313" key="4">
    <source>
        <dbReference type="Proteomes" id="UP001497453"/>
    </source>
</evidence>
<feature type="transmembrane region" description="Helical" evidence="2">
    <location>
        <begin position="133"/>
        <end position="155"/>
    </location>
</feature>
<feature type="region of interest" description="Disordered" evidence="1">
    <location>
        <begin position="288"/>
        <end position="312"/>
    </location>
</feature>
<keyword evidence="2" id="KW-1133">Transmembrane helix</keyword>
<name>A0ABP1DJZ2_9APHY</name>
<evidence type="ECO:0000256" key="2">
    <source>
        <dbReference type="SAM" id="Phobius"/>
    </source>
</evidence>
<dbReference type="EMBL" id="OZ037947">
    <property type="protein sequence ID" value="CAL1708131.1"/>
    <property type="molecule type" value="Genomic_DNA"/>
</dbReference>
<organism evidence="3 4">
    <name type="scientific">Somion occarium</name>
    <dbReference type="NCBI Taxonomy" id="3059160"/>
    <lineage>
        <taxon>Eukaryota</taxon>
        <taxon>Fungi</taxon>
        <taxon>Dikarya</taxon>
        <taxon>Basidiomycota</taxon>
        <taxon>Agaricomycotina</taxon>
        <taxon>Agaricomycetes</taxon>
        <taxon>Polyporales</taxon>
        <taxon>Cerrenaceae</taxon>
        <taxon>Somion</taxon>
    </lineage>
</organism>